<dbReference type="CDD" id="cd13543">
    <property type="entry name" value="PBP2_Fbp"/>
    <property type="match status" value="1"/>
</dbReference>
<comment type="similarity">
    <text evidence="1">Belongs to the bacterial solute-binding protein 1 family.</text>
</comment>
<gene>
    <name evidence="4" type="ORF">Q2T52_09405</name>
</gene>
<feature type="signal peptide" evidence="3">
    <location>
        <begin position="1"/>
        <end position="27"/>
    </location>
</feature>
<organism evidence="4 5">
    <name type="scientific">Rhizobium oryzicola</name>
    <dbReference type="NCBI Taxonomy" id="1232668"/>
    <lineage>
        <taxon>Bacteria</taxon>
        <taxon>Pseudomonadati</taxon>
        <taxon>Pseudomonadota</taxon>
        <taxon>Alphaproteobacteria</taxon>
        <taxon>Hyphomicrobiales</taxon>
        <taxon>Rhizobiaceae</taxon>
        <taxon>Rhizobium/Agrobacterium group</taxon>
        <taxon>Rhizobium</taxon>
    </lineage>
</organism>
<comment type="caution">
    <text evidence="4">The sequence shown here is derived from an EMBL/GenBank/DDBJ whole genome shotgun (WGS) entry which is preliminary data.</text>
</comment>
<evidence type="ECO:0000313" key="5">
    <source>
        <dbReference type="Proteomes" id="UP001169006"/>
    </source>
</evidence>
<evidence type="ECO:0000313" key="4">
    <source>
        <dbReference type="EMBL" id="MDO1582314.1"/>
    </source>
</evidence>
<dbReference type="EMBL" id="JAUKWQ010000002">
    <property type="protein sequence ID" value="MDO1582314.1"/>
    <property type="molecule type" value="Genomic_DNA"/>
</dbReference>
<feature type="chain" id="PRO_5046194554" evidence="3">
    <location>
        <begin position="28"/>
        <end position="336"/>
    </location>
</feature>
<evidence type="ECO:0000256" key="3">
    <source>
        <dbReference type="SAM" id="SignalP"/>
    </source>
</evidence>
<dbReference type="SUPFAM" id="SSF53850">
    <property type="entry name" value="Periplasmic binding protein-like II"/>
    <property type="match status" value="1"/>
</dbReference>
<name>A0ABT8SV46_9HYPH</name>
<dbReference type="Pfam" id="PF13343">
    <property type="entry name" value="SBP_bac_6"/>
    <property type="match status" value="1"/>
</dbReference>
<dbReference type="PANTHER" id="PTHR30006:SF15">
    <property type="entry name" value="IRON-UTILIZATION PERIPLASMIC PROTEIN"/>
    <property type="match status" value="1"/>
</dbReference>
<dbReference type="InterPro" id="IPR026045">
    <property type="entry name" value="Ferric-bd"/>
</dbReference>
<dbReference type="Proteomes" id="UP001169006">
    <property type="component" value="Unassembled WGS sequence"/>
</dbReference>
<dbReference type="PIRSF" id="PIRSF002825">
    <property type="entry name" value="CfbpA"/>
    <property type="match status" value="1"/>
</dbReference>
<protein>
    <submittedName>
        <fullName evidence="4">Iron ABC transporter substrate-binding protein</fullName>
    </submittedName>
</protein>
<keyword evidence="5" id="KW-1185">Reference proteome</keyword>
<dbReference type="Gene3D" id="3.40.190.10">
    <property type="entry name" value="Periplasmic binding protein-like II"/>
    <property type="match status" value="2"/>
</dbReference>
<evidence type="ECO:0000256" key="2">
    <source>
        <dbReference type="ARBA" id="ARBA00022729"/>
    </source>
</evidence>
<accession>A0ABT8SV46</accession>
<reference evidence="4" key="2">
    <citation type="submission" date="2023-07" db="EMBL/GenBank/DDBJ databases">
        <authorList>
            <person name="Sun H."/>
        </authorList>
    </citation>
    <scope>NUCLEOTIDE SEQUENCE</scope>
    <source>
        <strain evidence="4">05753</strain>
    </source>
</reference>
<dbReference type="PANTHER" id="PTHR30006">
    <property type="entry name" value="THIAMINE-BINDING PERIPLASMIC PROTEIN-RELATED"/>
    <property type="match status" value="1"/>
</dbReference>
<keyword evidence="2 3" id="KW-0732">Signal</keyword>
<proteinExistence type="inferred from homology"/>
<reference evidence="4" key="1">
    <citation type="journal article" date="2015" name="Int. J. Syst. Evol. Microbiol.">
        <title>Rhizobium oryzicola sp. nov., potential plant-growth-promoting endophytic bacteria isolated from rice roots.</title>
        <authorList>
            <person name="Zhang X.X."/>
            <person name="Gao J.S."/>
            <person name="Cao Y.H."/>
            <person name="Sheirdil R.A."/>
            <person name="Wang X.C."/>
            <person name="Zhang L."/>
        </authorList>
    </citation>
    <scope>NUCLEOTIDE SEQUENCE</scope>
    <source>
        <strain evidence="4">05753</strain>
    </source>
</reference>
<sequence>MMKSVSRLSALFAIALAGAGFSSVVYAADGEGIVVYNAQHESLGREWIDAFTKATGIKVTMRQGGDMQFANQLIQEGAASPADVFLTENSPAMALVDGAGLFAPVDQATLKQVPEQFRPANGNWTGIAGRSTVFAYDKTKLTEDKLPKSMLDLADPAWKGRWGASPAGADFQAIVGALLSLKGEQDTAKWLKAMKENSVAYKGNSVAMKAVNAHEVEGAVIYHYYWFGDQAKTGENSKNVGLHYFRNQDPGAFLSVSGGGVLKSSKHQKEAQEFLKFVTGKGGQDILKNGTSYEYAINGESNEKLVPIKDLQAPKVDASKLDSKKVVELMTAAGLL</sequence>
<evidence type="ECO:0000256" key="1">
    <source>
        <dbReference type="ARBA" id="ARBA00008520"/>
    </source>
</evidence>